<evidence type="ECO:0000259" key="3">
    <source>
        <dbReference type="PROSITE" id="PS51379"/>
    </source>
</evidence>
<feature type="domain" description="4Fe-4S ferredoxin-type" evidence="3">
    <location>
        <begin position="8"/>
        <end position="32"/>
    </location>
</feature>
<dbReference type="PROSITE" id="PS51379">
    <property type="entry name" value="4FE4S_FER_2"/>
    <property type="match status" value="1"/>
</dbReference>
<protein>
    <submittedName>
        <fullName evidence="4">Conotoxin</fullName>
    </submittedName>
</protein>
<evidence type="ECO:0000256" key="2">
    <source>
        <dbReference type="ARBA" id="ARBA00023157"/>
    </source>
</evidence>
<sequence length="32" mass="3792">MQDFAPEHSPWFDPVRRCCSRDCRVCIPCCPH</sequence>
<keyword evidence="1" id="KW-0800">Toxin</keyword>
<reference evidence="4" key="1">
    <citation type="submission" date="2015-12" db="EMBL/GenBank/DDBJ databases">
        <title>High throughput identification of novel conotoxins from the Chinese tubular cone snail Conus betulinus by multitranscriptome sequencing.</title>
        <authorList>
            <person name="Ruan Z."/>
            <person name="Peng C."/>
            <person name="Shi Q."/>
            <person name="Yao G."/>
            <person name="Gao B.-M."/>
        </authorList>
    </citation>
    <scope>NUCLEOTIDE SEQUENCE</scope>
</reference>
<keyword evidence="1" id="KW-0528">Neurotoxin</keyword>
<organism evidence="4">
    <name type="scientific">Conus betulinus</name>
    <name type="common">Beech cone</name>
    <dbReference type="NCBI Taxonomy" id="89764"/>
    <lineage>
        <taxon>Eukaryota</taxon>
        <taxon>Metazoa</taxon>
        <taxon>Spiralia</taxon>
        <taxon>Lophotrochozoa</taxon>
        <taxon>Mollusca</taxon>
        <taxon>Gastropoda</taxon>
        <taxon>Caenogastropoda</taxon>
        <taxon>Neogastropoda</taxon>
        <taxon>Conoidea</taxon>
        <taxon>Conidae</taxon>
        <taxon>Conus</taxon>
        <taxon>Dendroconus</taxon>
    </lineage>
</organism>
<accession>A0A142C1G6</accession>
<dbReference type="InterPro" id="IPR017896">
    <property type="entry name" value="4Fe4S_Fe-S-bd"/>
</dbReference>
<proteinExistence type="evidence at transcript level"/>
<evidence type="ECO:0000256" key="1">
    <source>
        <dbReference type="ARBA" id="ARBA00022699"/>
    </source>
</evidence>
<keyword evidence="2" id="KW-1015">Disulfide bond</keyword>
<dbReference type="EMBL" id="KU563919">
    <property type="protein sequence ID" value="AMP44667.1"/>
    <property type="molecule type" value="mRNA"/>
</dbReference>
<name>A0A142C1G6_CONBE</name>
<dbReference type="AlphaFoldDB" id="A0A142C1G6"/>
<evidence type="ECO:0000313" key="4">
    <source>
        <dbReference type="EMBL" id="AMP44667.1"/>
    </source>
</evidence>